<name>A0A420W9U8_9BACT</name>
<evidence type="ECO:0000256" key="2">
    <source>
        <dbReference type="ARBA" id="ARBA00008914"/>
    </source>
</evidence>
<organism evidence="10 11">
    <name type="scientific">Thermovibrio guaymasensis</name>
    <dbReference type="NCBI Taxonomy" id="240167"/>
    <lineage>
        <taxon>Bacteria</taxon>
        <taxon>Pseudomonadati</taxon>
        <taxon>Aquificota</taxon>
        <taxon>Aquificia</taxon>
        <taxon>Desulfurobacteriales</taxon>
        <taxon>Desulfurobacteriaceae</taxon>
        <taxon>Thermovibrio</taxon>
    </lineage>
</organism>
<dbReference type="EMBL" id="RBIE01000001">
    <property type="protein sequence ID" value="RKQ64096.1"/>
    <property type="molecule type" value="Genomic_DNA"/>
</dbReference>
<reference evidence="10 11" key="1">
    <citation type="submission" date="2018-10" db="EMBL/GenBank/DDBJ databases">
        <title>Genomic Encyclopedia of Type Strains, Phase IV (KMG-IV): sequencing the most valuable type-strain genomes for metagenomic binning, comparative biology and taxonomic classification.</title>
        <authorList>
            <person name="Goeker M."/>
        </authorList>
    </citation>
    <scope>NUCLEOTIDE SEQUENCE [LARGE SCALE GENOMIC DNA]</scope>
    <source>
        <strain evidence="10 11">DSM 15521</strain>
    </source>
</reference>
<gene>
    <name evidence="10" type="ORF">C7457_0987</name>
</gene>
<proteinExistence type="inferred from homology"/>
<dbReference type="Proteomes" id="UP000280881">
    <property type="component" value="Unassembled WGS sequence"/>
</dbReference>
<dbReference type="Pfam" id="PF00691">
    <property type="entry name" value="OmpA"/>
    <property type="match status" value="1"/>
</dbReference>
<dbReference type="InterPro" id="IPR036737">
    <property type="entry name" value="OmpA-like_sf"/>
</dbReference>
<evidence type="ECO:0000256" key="8">
    <source>
        <dbReference type="SAM" id="Phobius"/>
    </source>
</evidence>
<dbReference type="InterPro" id="IPR006665">
    <property type="entry name" value="OmpA-like"/>
</dbReference>
<comment type="similarity">
    <text evidence="2">Belongs to the MotB family.</text>
</comment>
<dbReference type="InterPro" id="IPR025713">
    <property type="entry name" value="MotB-like_N_dom"/>
</dbReference>
<protein>
    <submittedName>
        <fullName evidence="10">Chemotaxis protein MotB</fullName>
    </submittedName>
</protein>
<keyword evidence="11" id="KW-1185">Reference proteome</keyword>
<comment type="caution">
    <text evidence="10">The sequence shown here is derived from an EMBL/GenBank/DDBJ whole genome shotgun (WGS) entry which is preliminary data.</text>
</comment>
<dbReference type="GO" id="GO:0005886">
    <property type="term" value="C:plasma membrane"/>
    <property type="evidence" value="ECO:0007669"/>
    <property type="project" value="UniProtKB-SubCell"/>
</dbReference>
<keyword evidence="3" id="KW-1003">Cell membrane</keyword>
<evidence type="ECO:0000256" key="7">
    <source>
        <dbReference type="PROSITE-ProRule" id="PRU00473"/>
    </source>
</evidence>
<feature type="domain" description="OmpA-like" evidence="9">
    <location>
        <begin position="112"/>
        <end position="233"/>
    </location>
</feature>
<feature type="transmembrane region" description="Helical" evidence="8">
    <location>
        <begin position="12"/>
        <end position="34"/>
    </location>
</feature>
<dbReference type="Pfam" id="PF13677">
    <property type="entry name" value="MotB_plug"/>
    <property type="match status" value="1"/>
</dbReference>
<keyword evidence="6 7" id="KW-0472">Membrane</keyword>
<keyword evidence="5 8" id="KW-1133">Transmembrane helix</keyword>
<evidence type="ECO:0000256" key="1">
    <source>
        <dbReference type="ARBA" id="ARBA00004162"/>
    </source>
</evidence>
<keyword evidence="4 8" id="KW-0812">Transmembrane</keyword>
<evidence type="ECO:0000313" key="11">
    <source>
        <dbReference type="Proteomes" id="UP000280881"/>
    </source>
</evidence>
<dbReference type="PANTHER" id="PTHR30329:SF21">
    <property type="entry name" value="LIPOPROTEIN YIAD-RELATED"/>
    <property type="match status" value="1"/>
</dbReference>
<comment type="subcellular location">
    <subcellularLocation>
        <location evidence="1">Cell membrane</location>
        <topology evidence="1">Single-pass membrane protein</topology>
    </subcellularLocation>
</comment>
<evidence type="ECO:0000256" key="3">
    <source>
        <dbReference type="ARBA" id="ARBA00022475"/>
    </source>
</evidence>
<dbReference type="CDD" id="cd07185">
    <property type="entry name" value="OmpA_C-like"/>
    <property type="match status" value="1"/>
</dbReference>
<dbReference type="OrthoDB" id="9815217at2"/>
<dbReference type="RefSeq" id="WP_121170557.1">
    <property type="nucleotide sequence ID" value="NZ_RBIE01000001.1"/>
</dbReference>
<dbReference type="PROSITE" id="PS51123">
    <property type="entry name" value="OMPA_2"/>
    <property type="match status" value="1"/>
</dbReference>
<dbReference type="AlphaFoldDB" id="A0A420W9U8"/>
<accession>A0A420W9U8</accession>
<dbReference type="InterPro" id="IPR050330">
    <property type="entry name" value="Bact_OuterMem_StrucFunc"/>
</dbReference>
<dbReference type="SUPFAM" id="SSF103088">
    <property type="entry name" value="OmpA-like"/>
    <property type="match status" value="1"/>
</dbReference>
<evidence type="ECO:0000259" key="9">
    <source>
        <dbReference type="PROSITE" id="PS51123"/>
    </source>
</evidence>
<sequence>MARKKKEECKAPPAWLTSFGDLMSLLLTFFILLYSMSTISLEKFYQAIKGIIEAFGGHYVVYEERVIRGKNVPVQMPNMYPKMKSRKEIEEKVHKIRETLKALGVDSEVAKYGQSIRLRINTDKIFPLGSDKPYPEAIPLIMELCKKLKELDLPLTIEGHTDNTPIRNGRFPSNWELSAARATAVLRLFIQCGYDPKKLSAAGCGEYHPIAPNTTPEGRAKNRRIEIVIHLPM</sequence>
<evidence type="ECO:0000256" key="5">
    <source>
        <dbReference type="ARBA" id="ARBA00022989"/>
    </source>
</evidence>
<evidence type="ECO:0000313" key="10">
    <source>
        <dbReference type="EMBL" id="RKQ64096.1"/>
    </source>
</evidence>
<evidence type="ECO:0000256" key="6">
    <source>
        <dbReference type="ARBA" id="ARBA00023136"/>
    </source>
</evidence>
<evidence type="ECO:0000256" key="4">
    <source>
        <dbReference type="ARBA" id="ARBA00022692"/>
    </source>
</evidence>
<dbReference type="Gene3D" id="3.30.1330.60">
    <property type="entry name" value="OmpA-like domain"/>
    <property type="match status" value="1"/>
</dbReference>
<dbReference type="PANTHER" id="PTHR30329">
    <property type="entry name" value="STATOR ELEMENT OF FLAGELLAR MOTOR COMPLEX"/>
    <property type="match status" value="1"/>
</dbReference>